<evidence type="ECO:0008006" key="9">
    <source>
        <dbReference type="Google" id="ProtNLM"/>
    </source>
</evidence>
<protein>
    <recommendedName>
        <fullName evidence="9">Major facilitator superfamily (MFS) profile domain-containing protein</fullName>
    </recommendedName>
</protein>
<proteinExistence type="predicted"/>
<evidence type="ECO:0000256" key="3">
    <source>
        <dbReference type="ARBA" id="ARBA00022989"/>
    </source>
</evidence>
<dbReference type="PANTHER" id="PTHR23502:SF50">
    <property type="entry name" value="TRANSPORTER, PUTATIVE (AFU_ORTHOLOGUE AFUA_5G00430)-RELATED"/>
    <property type="match status" value="1"/>
</dbReference>
<evidence type="ECO:0000256" key="6">
    <source>
        <dbReference type="SAM" id="Phobius"/>
    </source>
</evidence>
<organism evidence="7 8">
    <name type="scientific">Penicillium brevicompactum</name>
    <dbReference type="NCBI Taxonomy" id="5074"/>
    <lineage>
        <taxon>Eukaryota</taxon>
        <taxon>Fungi</taxon>
        <taxon>Dikarya</taxon>
        <taxon>Ascomycota</taxon>
        <taxon>Pezizomycotina</taxon>
        <taxon>Eurotiomycetes</taxon>
        <taxon>Eurotiomycetidae</taxon>
        <taxon>Eurotiales</taxon>
        <taxon>Aspergillaceae</taxon>
        <taxon>Penicillium</taxon>
    </lineage>
</organism>
<evidence type="ECO:0000256" key="4">
    <source>
        <dbReference type="ARBA" id="ARBA00023136"/>
    </source>
</evidence>
<reference evidence="7" key="1">
    <citation type="submission" date="2022-12" db="EMBL/GenBank/DDBJ databases">
        <authorList>
            <person name="Petersen C."/>
        </authorList>
    </citation>
    <scope>NUCLEOTIDE SEQUENCE</scope>
    <source>
        <strain evidence="7">IBT 35673</strain>
    </source>
</reference>
<dbReference type="InterPro" id="IPR011701">
    <property type="entry name" value="MFS"/>
</dbReference>
<comment type="caution">
    <text evidence="7">The sequence shown here is derived from an EMBL/GenBank/DDBJ whole genome shotgun (WGS) entry which is preliminary data.</text>
</comment>
<feature type="transmembrane region" description="Helical" evidence="6">
    <location>
        <begin position="355"/>
        <end position="379"/>
    </location>
</feature>
<evidence type="ECO:0000256" key="5">
    <source>
        <dbReference type="SAM" id="MobiDB-lite"/>
    </source>
</evidence>
<feature type="transmembrane region" description="Helical" evidence="6">
    <location>
        <begin position="132"/>
        <end position="151"/>
    </location>
</feature>
<dbReference type="Proteomes" id="UP001147695">
    <property type="component" value="Unassembled WGS sequence"/>
</dbReference>
<accession>A0A9W9QUL6</accession>
<gene>
    <name evidence="7" type="ORF">N7452_003213</name>
</gene>
<dbReference type="SUPFAM" id="SSF103473">
    <property type="entry name" value="MFS general substrate transporter"/>
    <property type="match status" value="1"/>
</dbReference>
<feature type="transmembrane region" description="Helical" evidence="6">
    <location>
        <begin position="535"/>
        <end position="557"/>
    </location>
</feature>
<dbReference type="AlphaFoldDB" id="A0A9W9QUL6"/>
<keyword evidence="4 6" id="KW-0472">Membrane</keyword>
<dbReference type="InterPro" id="IPR036259">
    <property type="entry name" value="MFS_trans_sf"/>
</dbReference>
<sequence>MPSNQSPVDPNWPPGTVRIEDLSQQGENTEVVLHPKPTTDPNDPLVRIVQVPPRDHQLIRNPTPELAAMAQEPEFRTRLLLRRDGPRSVGSQSFVAPTLATDQKQSIDVATVTWGPLNLELGFSYALLTDSYAAGCGSLCVGGLFLVPFALKYGRRPIYVFSTAIQCGISVWSANMQTVADLMLVNVLSCIVGALAEVLVQMTVADVYFVHQRGLTNTIYFWFMTIGVTLAPLAGGFITQSQGWRWVWWWMAILFGAGLAVFVFFYEETMYDASAIEGVPVADKLDLSPQVKKEDIEISALQKSHATPAAQLPNEPFQIDRSIPEKTYWQKLALWTNTPIPFTEVAKHCYQPFMILFQIPGVFFMAVVYGVMTACTTVPVTTLSSVMTLPPYNFGASQIGLMGIPSFIGTTLGAVICGPLSDSMALSLARRNNGIFEPEMRLWLAIAFTPFVPAGLFMFGIGLNNGSHWLLPAFGLGVSSLGTVPASSAALTYLTDSYTEIIADSVVGVTFIRNLISTIFIFALQPWCDSVGLSWFYVTFGLISTLVLLGNLGFIYYGKKLRAKLAGTYHHYSQKQLGTRPN</sequence>
<feature type="transmembrane region" description="Helical" evidence="6">
    <location>
        <begin position="219"/>
        <end position="240"/>
    </location>
</feature>
<dbReference type="GO" id="GO:0022857">
    <property type="term" value="F:transmembrane transporter activity"/>
    <property type="evidence" value="ECO:0007669"/>
    <property type="project" value="InterPro"/>
</dbReference>
<evidence type="ECO:0000313" key="7">
    <source>
        <dbReference type="EMBL" id="KAJ5345209.1"/>
    </source>
</evidence>
<feature type="region of interest" description="Disordered" evidence="5">
    <location>
        <begin position="1"/>
        <end position="29"/>
    </location>
</feature>
<feature type="transmembrane region" description="Helical" evidence="6">
    <location>
        <begin position="442"/>
        <end position="463"/>
    </location>
</feature>
<keyword evidence="3 6" id="KW-1133">Transmembrane helix</keyword>
<name>A0A9W9QUL6_PENBR</name>
<dbReference type="Gene3D" id="1.20.1250.20">
    <property type="entry name" value="MFS general substrate transporter like domains"/>
    <property type="match status" value="1"/>
</dbReference>
<reference evidence="7" key="2">
    <citation type="journal article" date="2023" name="IMA Fungus">
        <title>Comparative genomic study of the Penicillium genus elucidates a diverse pangenome and 15 lateral gene transfer events.</title>
        <authorList>
            <person name="Petersen C."/>
            <person name="Sorensen T."/>
            <person name="Nielsen M.R."/>
            <person name="Sondergaard T.E."/>
            <person name="Sorensen J.L."/>
            <person name="Fitzpatrick D.A."/>
            <person name="Frisvad J.C."/>
            <person name="Nielsen K.L."/>
        </authorList>
    </citation>
    <scope>NUCLEOTIDE SEQUENCE</scope>
    <source>
        <strain evidence="7">IBT 35673</strain>
    </source>
</reference>
<feature type="transmembrane region" description="Helical" evidence="6">
    <location>
        <begin position="469"/>
        <end position="494"/>
    </location>
</feature>
<feature type="transmembrane region" description="Helical" evidence="6">
    <location>
        <begin position="182"/>
        <end position="207"/>
    </location>
</feature>
<evidence type="ECO:0000256" key="1">
    <source>
        <dbReference type="ARBA" id="ARBA00004141"/>
    </source>
</evidence>
<dbReference type="GO" id="GO:0005886">
    <property type="term" value="C:plasma membrane"/>
    <property type="evidence" value="ECO:0007669"/>
    <property type="project" value="TreeGrafter"/>
</dbReference>
<keyword evidence="2 6" id="KW-0812">Transmembrane</keyword>
<comment type="subcellular location">
    <subcellularLocation>
        <location evidence="1">Membrane</location>
        <topology evidence="1">Multi-pass membrane protein</topology>
    </subcellularLocation>
</comment>
<feature type="transmembrane region" description="Helical" evidence="6">
    <location>
        <begin position="399"/>
        <end position="421"/>
    </location>
</feature>
<evidence type="ECO:0000256" key="2">
    <source>
        <dbReference type="ARBA" id="ARBA00022692"/>
    </source>
</evidence>
<feature type="transmembrane region" description="Helical" evidence="6">
    <location>
        <begin position="246"/>
        <end position="266"/>
    </location>
</feature>
<evidence type="ECO:0000313" key="8">
    <source>
        <dbReference type="Proteomes" id="UP001147695"/>
    </source>
</evidence>
<dbReference type="PANTHER" id="PTHR23502">
    <property type="entry name" value="MAJOR FACILITATOR SUPERFAMILY"/>
    <property type="match status" value="1"/>
</dbReference>
<dbReference type="EMBL" id="JAPZBQ010000002">
    <property type="protein sequence ID" value="KAJ5345209.1"/>
    <property type="molecule type" value="Genomic_DNA"/>
</dbReference>
<feature type="transmembrane region" description="Helical" evidence="6">
    <location>
        <begin position="158"/>
        <end position="176"/>
    </location>
</feature>
<dbReference type="Pfam" id="PF07690">
    <property type="entry name" value="MFS_1"/>
    <property type="match status" value="1"/>
</dbReference>
<feature type="transmembrane region" description="Helical" evidence="6">
    <location>
        <begin position="501"/>
        <end position="523"/>
    </location>
</feature>